<keyword evidence="3 6" id="KW-0472">Membrane</keyword>
<dbReference type="GeneID" id="94833113"/>
<dbReference type="OrthoDB" id="5512at2759"/>
<feature type="compositionally biased region" description="Basic and acidic residues" evidence="7">
    <location>
        <begin position="71"/>
        <end position="82"/>
    </location>
</feature>
<dbReference type="SMR" id="A0A1J4KSF8"/>
<name>A0A1J4KSF8_9EUKA</name>
<dbReference type="GO" id="GO:0072583">
    <property type="term" value="P:clathrin-dependent endocytosis"/>
    <property type="evidence" value="ECO:0007669"/>
    <property type="project" value="TreeGrafter"/>
</dbReference>
<comment type="function">
    <text evidence="6">Clathrin is the major protein of the polyhedral coat of coated pits and vesicles.</text>
</comment>
<feature type="compositionally biased region" description="Polar residues" evidence="7">
    <location>
        <begin position="84"/>
        <end position="93"/>
    </location>
</feature>
<evidence type="ECO:0000256" key="5">
    <source>
        <dbReference type="ARBA" id="ARBA00023329"/>
    </source>
</evidence>
<evidence type="ECO:0000313" key="9">
    <source>
        <dbReference type="Proteomes" id="UP000179807"/>
    </source>
</evidence>
<dbReference type="PROSITE" id="PS00581">
    <property type="entry name" value="CLATHRIN_LIGHT_CHN_2"/>
    <property type="match status" value="1"/>
</dbReference>
<accession>A0A1J4KSF8</accession>
<dbReference type="PANTHER" id="PTHR10639">
    <property type="entry name" value="CLATHRIN LIGHT CHAIN"/>
    <property type="match status" value="1"/>
</dbReference>
<evidence type="ECO:0000256" key="4">
    <source>
        <dbReference type="ARBA" id="ARBA00023176"/>
    </source>
</evidence>
<dbReference type="GO" id="GO:0030132">
    <property type="term" value="C:clathrin coat of coated pit"/>
    <property type="evidence" value="ECO:0007669"/>
    <property type="project" value="InterPro"/>
</dbReference>
<keyword evidence="5 6" id="KW-0968">Cytoplasmic vesicle</keyword>
<evidence type="ECO:0000256" key="6">
    <source>
        <dbReference type="RuleBase" id="RU363137"/>
    </source>
</evidence>
<feature type="compositionally biased region" description="Basic and acidic residues" evidence="7">
    <location>
        <begin position="111"/>
        <end position="131"/>
    </location>
</feature>
<sequence>MDDMLAGSNNDDLDLFGEEAAPVPSQEQNEGIDAMLADNDDDDLFSAPQGAPEGQESQPEAETSSALIRWQQEKDGQLRELDANESTQNQEMQSKAKESLDRYYKNLAESQENRAKLNRETDEQSIADRDSTTTQSWEKVVKFIDFNRSDLHERDVSRMKSLLLQLKH</sequence>
<comment type="subcellular location">
    <subcellularLocation>
        <location evidence="1 6">Cytoplasmic vesicle membrane</location>
        <topology evidence="1 6">Peripheral membrane protein</topology>
        <orientation evidence="1 6">Cytoplasmic side</orientation>
    </subcellularLocation>
    <subcellularLocation>
        <location evidence="6">Membrane</location>
        <location evidence="6">Coated pit</location>
        <topology evidence="6">Peripheral membrane protein</topology>
        <orientation evidence="6">Cytoplasmic side</orientation>
    </subcellularLocation>
    <text evidence="6">Cytoplasmic face of coated pits and vesicles.</text>
</comment>
<evidence type="ECO:0000256" key="1">
    <source>
        <dbReference type="ARBA" id="ARBA00004180"/>
    </source>
</evidence>
<evidence type="ECO:0000256" key="3">
    <source>
        <dbReference type="ARBA" id="ARBA00023136"/>
    </source>
</evidence>
<evidence type="ECO:0000256" key="2">
    <source>
        <dbReference type="ARBA" id="ARBA00005263"/>
    </source>
</evidence>
<proteinExistence type="inferred from homology"/>
<dbReference type="GO" id="GO:0030130">
    <property type="term" value="C:clathrin coat of trans-Golgi network vesicle"/>
    <property type="evidence" value="ECO:0007669"/>
    <property type="project" value="InterPro"/>
</dbReference>
<feature type="compositionally biased region" description="Basic and acidic residues" evidence="7">
    <location>
        <begin position="94"/>
        <end position="104"/>
    </location>
</feature>
<dbReference type="RefSeq" id="XP_068367331.1">
    <property type="nucleotide sequence ID" value="XM_068498409.1"/>
</dbReference>
<feature type="compositionally biased region" description="Polar residues" evidence="7">
    <location>
        <begin position="55"/>
        <end position="66"/>
    </location>
</feature>
<reference evidence="8" key="1">
    <citation type="submission" date="2016-10" db="EMBL/GenBank/DDBJ databases">
        <authorList>
            <person name="Benchimol M."/>
            <person name="Almeida L.G."/>
            <person name="Vasconcelos A.T."/>
            <person name="Perreira-Neves A."/>
            <person name="Rosa I.A."/>
            <person name="Tasca T."/>
            <person name="Bogo M.R."/>
            <person name="de Souza W."/>
        </authorList>
    </citation>
    <scope>NUCLEOTIDE SEQUENCE [LARGE SCALE GENOMIC DNA]</scope>
    <source>
        <strain evidence="8">K</strain>
    </source>
</reference>
<dbReference type="InterPro" id="IPR000996">
    <property type="entry name" value="Clathrin_L-chain"/>
</dbReference>
<dbReference type="GO" id="GO:0005198">
    <property type="term" value="F:structural molecule activity"/>
    <property type="evidence" value="ECO:0007669"/>
    <property type="project" value="InterPro"/>
</dbReference>
<evidence type="ECO:0000256" key="7">
    <source>
        <dbReference type="SAM" id="MobiDB-lite"/>
    </source>
</evidence>
<organism evidence="8 9">
    <name type="scientific">Tritrichomonas foetus</name>
    <dbReference type="NCBI Taxonomy" id="1144522"/>
    <lineage>
        <taxon>Eukaryota</taxon>
        <taxon>Metamonada</taxon>
        <taxon>Parabasalia</taxon>
        <taxon>Tritrichomonadida</taxon>
        <taxon>Tritrichomonadidae</taxon>
        <taxon>Tritrichomonas</taxon>
    </lineage>
</organism>
<comment type="caution">
    <text evidence="8">The sequence shown here is derived from an EMBL/GenBank/DDBJ whole genome shotgun (WGS) entry which is preliminary data.</text>
</comment>
<dbReference type="EMBL" id="MLAK01000412">
    <property type="protein sequence ID" value="OHT14195.1"/>
    <property type="molecule type" value="Genomic_DNA"/>
</dbReference>
<gene>
    <name evidence="8" type="ORF">TRFO_15482</name>
</gene>
<comment type="similarity">
    <text evidence="2 6">Belongs to the clathrin light chain family.</text>
</comment>
<dbReference type="PANTHER" id="PTHR10639:SF7">
    <property type="entry name" value="CLATHRIN LIGHT CHAIN"/>
    <property type="match status" value="1"/>
</dbReference>
<dbReference type="GO" id="GO:0032050">
    <property type="term" value="F:clathrin heavy chain binding"/>
    <property type="evidence" value="ECO:0007669"/>
    <property type="project" value="TreeGrafter"/>
</dbReference>
<dbReference type="Pfam" id="PF01086">
    <property type="entry name" value="Clathrin_lg_ch"/>
    <property type="match status" value="1"/>
</dbReference>
<keyword evidence="4 6" id="KW-0168">Coated pit</keyword>
<dbReference type="AlphaFoldDB" id="A0A1J4KSF8"/>
<dbReference type="GO" id="GO:0006886">
    <property type="term" value="P:intracellular protein transport"/>
    <property type="evidence" value="ECO:0007669"/>
    <property type="project" value="InterPro"/>
</dbReference>
<evidence type="ECO:0000313" key="8">
    <source>
        <dbReference type="EMBL" id="OHT14195.1"/>
    </source>
</evidence>
<dbReference type="VEuPathDB" id="TrichDB:TRFO_15482"/>
<protein>
    <recommendedName>
        <fullName evidence="6">Clathrin light chain</fullName>
    </recommendedName>
</protein>
<keyword evidence="9" id="KW-1185">Reference proteome</keyword>
<dbReference type="Proteomes" id="UP000179807">
    <property type="component" value="Unassembled WGS sequence"/>
</dbReference>
<feature type="region of interest" description="Disordered" evidence="7">
    <location>
        <begin position="1"/>
        <end position="134"/>
    </location>
</feature>